<keyword evidence="9" id="KW-1185">Reference proteome</keyword>
<sequence>MLLIIACILFGSGSLIVAVVKVGPYAIAFWRMFIAALIFIPIAFYFKKHFPQKNRTILYCSLSGICLSVDLALWHESVYAIGPGLSTLLNSLQVFFLAFIGYVCFHERLNRIQILSLFLAIIGVALIASPEFHINSNATWGFISGIVSGALFACSMTFVRKAHEVETVHVVPLMMILCLAGSLVILPFGLLFDAEKFFPHSYRDILLVISYGAVMQCLAWGTISYAISKVSLAITGLVMLGEPVAAIFFDILVFSKEITLLQGIGVILTLIAIYAGTMAKRIRHT</sequence>
<reference evidence="8 9" key="1">
    <citation type="journal article" date="2014" name="BMC Genomics">
        <title>A genomic perspective on a new bacterial genus and species from the Alcaligenaceae family, Basilea psittacipulmonis.</title>
        <authorList>
            <person name="Whiteson K.L."/>
            <person name="Hernandez D."/>
            <person name="Lazarevic V."/>
            <person name="Gaia N."/>
            <person name="Farinelli L."/>
            <person name="Francois P."/>
            <person name="Pilo P."/>
            <person name="Frey J."/>
            <person name="Schrenzel J."/>
        </authorList>
    </citation>
    <scope>NUCLEOTIDE SEQUENCE [LARGE SCALE GENOMIC DNA]</scope>
    <source>
        <strain evidence="8 9">DSM 24701</strain>
    </source>
</reference>
<dbReference type="SUPFAM" id="SSF103481">
    <property type="entry name" value="Multidrug resistance efflux transporter EmrE"/>
    <property type="match status" value="2"/>
</dbReference>
<feature type="transmembrane region" description="Helical" evidence="6">
    <location>
        <begin position="204"/>
        <end position="223"/>
    </location>
</feature>
<feature type="transmembrane region" description="Helical" evidence="6">
    <location>
        <begin position="58"/>
        <end position="75"/>
    </location>
</feature>
<feature type="transmembrane region" description="Helical" evidence="6">
    <location>
        <begin position="87"/>
        <end position="105"/>
    </location>
</feature>
<name>A0A077DCD7_9BURK</name>
<dbReference type="AlphaFoldDB" id="A0A077DCD7"/>
<proteinExistence type="inferred from homology"/>
<dbReference type="InterPro" id="IPR000620">
    <property type="entry name" value="EamA_dom"/>
</dbReference>
<comment type="subcellular location">
    <subcellularLocation>
        <location evidence="1">Membrane</location>
        <topology evidence="1">Multi-pass membrane protein</topology>
    </subcellularLocation>
</comment>
<evidence type="ECO:0000313" key="8">
    <source>
        <dbReference type="EMBL" id="AIL32560.1"/>
    </source>
</evidence>
<dbReference type="Pfam" id="PF00892">
    <property type="entry name" value="EamA"/>
    <property type="match status" value="2"/>
</dbReference>
<dbReference type="eggNOG" id="COG0697">
    <property type="taxonomic scope" value="Bacteria"/>
</dbReference>
<organism evidence="8 9">
    <name type="scientific">Basilea psittacipulmonis DSM 24701</name>
    <dbReference type="NCBI Taxonomy" id="1072685"/>
    <lineage>
        <taxon>Bacteria</taxon>
        <taxon>Pseudomonadati</taxon>
        <taxon>Pseudomonadota</taxon>
        <taxon>Betaproteobacteria</taxon>
        <taxon>Burkholderiales</taxon>
        <taxon>Alcaligenaceae</taxon>
        <taxon>Basilea</taxon>
    </lineage>
</organism>
<feature type="domain" description="EamA" evidence="7">
    <location>
        <begin position="2"/>
        <end position="128"/>
    </location>
</feature>
<evidence type="ECO:0000256" key="5">
    <source>
        <dbReference type="ARBA" id="ARBA00023136"/>
    </source>
</evidence>
<feature type="transmembrane region" description="Helical" evidence="6">
    <location>
        <begin position="28"/>
        <end position="46"/>
    </location>
</feature>
<feature type="transmembrane region" description="Helical" evidence="6">
    <location>
        <begin position="260"/>
        <end position="279"/>
    </location>
</feature>
<dbReference type="InterPro" id="IPR037185">
    <property type="entry name" value="EmrE-like"/>
</dbReference>
<evidence type="ECO:0000256" key="6">
    <source>
        <dbReference type="SAM" id="Phobius"/>
    </source>
</evidence>
<feature type="transmembrane region" description="Helical" evidence="6">
    <location>
        <begin position="138"/>
        <end position="159"/>
    </location>
</feature>
<dbReference type="GO" id="GO:0016020">
    <property type="term" value="C:membrane"/>
    <property type="evidence" value="ECO:0007669"/>
    <property type="project" value="UniProtKB-SubCell"/>
</dbReference>
<evidence type="ECO:0000256" key="4">
    <source>
        <dbReference type="ARBA" id="ARBA00022989"/>
    </source>
</evidence>
<accession>A0A077DCD7</accession>
<evidence type="ECO:0000256" key="3">
    <source>
        <dbReference type="ARBA" id="ARBA00022692"/>
    </source>
</evidence>
<feature type="domain" description="EamA" evidence="7">
    <location>
        <begin position="140"/>
        <end position="274"/>
    </location>
</feature>
<keyword evidence="5 6" id="KW-0472">Membrane</keyword>
<comment type="similarity">
    <text evidence="2">Belongs to the EamA transporter family.</text>
</comment>
<keyword evidence="3 6" id="KW-0812">Transmembrane</keyword>
<dbReference type="HOGENOM" id="CLU_033863_0_1_4"/>
<feature type="transmembrane region" description="Helical" evidence="6">
    <location>
        <begin position="112"/>
        <end position="132"/>
    </location>
</feature>
<dbReference type="Proteomes" id="UP000028945">
    <property type="component" value="Chromosome"/>
</dbReference>
<evidence type="ECO:0000256" key="2">
    <source>
        <dbReference type="ARBA" id="ARBA00007362"/>
    </source>
</evidence>
<dbReference type="PANTHER" id="PTHR32322:SF2">
    <property type="entry name" value="EAMA DOMAIN-CONTAINING PROTEIN"/>
    <property type="match status" value="1"/>
</dbReference>
<evidence type="ECO:0000256" key="1">
    <source>
        <dbReference type="ARBA" id="ARBA00004141"/>
    </source>
</evidence>
<protein>
    <submittedName>
        <fullName evidence="8">Membrane protein</fullName>
    </submittedName>
</protein>
<dbReference type="PANTHER" id="PTHR32322">
    <property type="entry name" value="INNER MEMBRANE TRANSPORTER"/>
    <property type="match status" value="1"/>
</dbReference>
<evidence type="ECO:0000259" key="7">
    <source>
        <dbReference type="Pfam" id="PF00892"/>
    </source>
</evidence>
<dbReference type="InterPro" id="IPR050638">
    <property type="entry name" value="AA-Vitamin_Transporters"/>
</dbReference>
<feature type="transmembrane region" description="Helical" evidence="6">
    <location>
        <begin position="230"/>
        <end position="254"/>
    </location>
</feature>
<dbReference type="STRING" id="1072685.IX83_03870"/>
<evidence type="ECO:0000313" key="9">
    <source>
        <dbReference type="Proteomes" id="UP000028945"/>
    </source>
</evidence>
<dbReference type="EMBL" id="CP009238">
    <property type="protein sequence ID" value="AIL32560.1"/>
    <property type="molecule type" value="Genomic_DNA"/>
</dbReference>
<dbReference type="Gene3D" id="1.10.3730.20">
    <property type="match status" value="1"/>
</dbReference>
<dbReference type="KEGG" id="bpsi:IX83_03870"/>
<feature type="transmembrane region" description="Helical" evidence="6">
    <location>
        <begin position="171"/>
        <end position="192"/>
    </location>
</feature>
<keyword evidence="4 6" id="KW-1133">Transmembrane helix</keyword>
<gene>
    <name evidence="8" type="ORF">IX83_03870</name>
</gene>